<dbReference type="STRING" id="1479485.DA73_0238905"/>
<name>A0A0C1QTG2_9CYAN</name>
<dbReference type="Proteomes" id="UP000029738">
    <property type="component" value="Unassembled WGS sequence"/>
</dbReference>
<keyword evidence="2" id="KW-1015">Disulfide bond</keyword>
<feature type="domain" description="LamG-like jellyroll fold" evidence="3">
    <location>
        <begin position="912"/>
        <end position="1046"/>
    </location>
</feature>
<dbReference type="SUPFAM" id="SSF50965">
    <property type="entry name" value="Galactose oxidase, central domain"/>
    <property type="match status" value="1"/>
</dbReference>
<dbReference type="PANTHER" id="PTHR36220">
    <property type="entry name" value="UNNAMED PRODUCT"/>
    <property type="match status" value="1"/>
</dbReference>
<dbReference type="SUPFAM" id="SSF49899">
    <property type="entry name" value="Concanavalin A-like lectins/glucanases"/>
    <property type="match status" value="6"/>
</dbReference>
<comment type="caution">
    <text evidence="5">The sequence shown here is derived from an EMBL/GenBank/DDBJ whole genome shotgun (WGS) entry which is preliminary data.</text>
</comment>
<evidence type="ECO:0000313" key="5">
    <source>
        <dbReference type="EMBL" id="KIE07143.1"/>
    </source>
</evidence>
<keyword evidence="6" id="KW-1185">Reference proteome</keyword>
<dbReference type="PANTHER" id="PTHR36220:SF1">
    <property type="entry name" value="GAMMA TUBULIN COMPLEX COMPONENT C-TERMINAL DOMAIN-CONTAINING PROTEIN"/>
    <property type="match status" value="1"/>
</dbReference>
<evidence type="ECO:0000313" key="4">
    <source>
        <dbReference type="EMBL" id="KAF3889435.1"/>
    </source>
</evidence>
<dbReference type="Gene3D" id="2.60.120.200">
    <property type="match status" value="6"/>
</dbReference>
<organism evidence="5">
    <name type="scientific">Tolypothrix bouteillei VB521301</name>
    <dbReference type="NCBI Taxonomy" id="1479485"/>
    <lineage>
        <taxon>Bacteria</taxon>
        <taxon>Bacillati</taxon>
        <taxon>Cyanobacteriota</taxon>
        <taxon>Cyanophyceae</taxon>
        <taxon>Nostocales</taxon>
        <taxon>Tolypothrichaceae</taxon>
        <taxon>Tolypothrix</taxon>
    </lineage>
</organism>
<reference evidence="4" key="2">
    <citation type="submission" date="2019-11" db="EMBL/GenBank/DDBJ databases">
        <title>Improved Assembly of Tolypothrix boutellei genome.</title>
        <authorList>
            <person name="Sarangi A.N."/>
            <person name="Mukherjee M."/>
            <person name="Ghosh S."/>
            <person name="Singh D."/>
            <person name="Das A."/>
            <person name="Kant S."/>
            <person name="Prusty A."/>
            <person name="Tripathy S."/>
        </authorList>
    </citation>
    <scope>NUCLEOTIDE SEQUENCE</scope>
    <source>
        <strain evidence="4">VB521301</strain>
    </source>
</reference>
<sequence>MPNTQINYLPYVLKFDGQSDRIILPELNINYSQGLTVEAWIYYNSFTSGASIVDFSNGALNNTIIFANQGATDTLCLQINNQQILAEKALETGKWLHLAATVDAAGNVKIYKNSQEIQSGKIQLPESVNRTQNFIGNSHASEDGYFNGRLSEVRLWKHARLPEELQRDMHRRLEGNETGLVGYWPLNEGSGCTASQDGQIKGATWHQQIFFPIASPLSYPQPVLSFHGQSDYIEIKDPFVNNKEFTISLWVKPSVLNDGWHGLIGKQGDLYRKPGLWLCPSNSGLSYDSYDLNGKRYGETLNNFFEVENEWIHITWVKQATEYRFYRNGELFATYPAPEFFYTNKYTSYWIGRVDNFWWGEIAEVSIWSSPRTQEEIKASRYEHLVGNEPGLVSYWPFNEGIGQTVSDRTSCSNVGTIIGAIWQEEYSIKAFEQKANFIEYALEFDGVDDYIELFPESLPSGNQITVTFWAQGGSRLPKNATVIEAIAEDRQRVLSIQVPNVDGMVYFDCGCDVTQPNENYDRIEKAAQLYEYQGEWMHWAFVKNATVGDMEIYRNGLLWHSGKEKRKPLPKTRVANIGRLARAASAHYHGTLAELAIWNQAKTAAEIQANIGKALHGNEPNLVAYWPLQDGCGDLASNKASQQNYGKIKGAKWQEKIVNNRALHLPYSLYFQRFDNHIQIKDPFENDTEFTMSFWVKPSLLNDGAWHALIGHQGDKYRKPGIWMTPDKSGLMYESYDLTGKRYFALIDNFFEAKEKWIHITWVKQGTEYRFYRDGELLLTQPAPEKFFHNKETGYWIGKVDNFWAGVIAEFTVWNYARSTAEIKGNIYTRLRGNELGLVGYWSLNEGIGDIVRDKSDRANNGKIYFATWTQQNFIKPAAIRDEPNVIKSALKFDGHDDHISLPRMDFDYSQGFTIEAWVYYNSFKKSSRVIDFGNGIDKDNIIFANRETDNDLILEIKRDGVGQRIAAANVLEPGRWMHLAATVSADGTGKLYRNGEQVQSGAIHLPNNANRTLNYIARSNYTFDDYFDGMMSEVRLWKKARNQEELLKDMQRRLLGNEEGLIGYWSLNEGRGNKVLDKTTNSNTGMIHGAIWPQSYESDYLQPVLTFDGKDDYVEVPEHTNLSNQVTVSAWARSNTPTWNQYGCLVSKRNPFSLHPEAGGKTFHFYIRSGVWKCASFTPNIDITQWHHYAGTFDGRTIRLYIDGEEVARTEAPGQLNNDNGRLYIGRDVESPSRYFNGQISEVQVWDKALTPAELQEHMHRSLVGNERGLIGYWPLNEGSGDKVLDRSHRALHGKVFGAAWDGQIFFENEPLITRRGWQQVQKLQPTDLNSNAFFGEEAAISGEWAIVSARKANGSRLLEAGAAYILQLQNKMWHLKQKLQPHDSRVGDQFGCDVDISGEWAIVGARKADTVGMQDTGAAYAFRLENRVWQQVQKLQPIDLAARDYFGKGVVMSGDWAFIGAYNARANSIQGAGAVYVFHLENGMWQQVQKLQPKDLGINQCFGNSMAISGEWAIIGGGDRYASANVKRPVGGAYIYRLENGVWQLKQKLQSAQVDGKDLFGYSVAIAGEHAFVGAVGTKVGNVLAAGNVYTYQLEKGVWQIKQKLQAEYPKYCGFFGATVAIAKDVAIVGSTRANSAKIIDTGDACVFHLEKGLWQQKQKLQPADLHYENYFGFCTPIDGEWVFSTAAWANNSHFRRVGAIYIFQGR</sequence>
<evidence type="ECO:0000259" key="3">
    <source>
        <dbReference type="SMART" id="SM00560"/>
    </source>
</evidence>
<keyword evidence="1" id="KW-0732">Signal</keyword>
<reference evidence="5" key="1">
    <citation type="journal article" date="2015" name="Genome Announc.">
        <title>Draft Genome Sequence of Tolypothrix boutellei Strain VB521301.</title>
        <authorList>
            <person name="Chandrababunaidu M.M."/>
            <person name="Singh D."/>
            <person name="Sen D."/>
            <person name="Bhan S."/>
            <person name="Das S."/>
            <person name="Gupta A."/>
            <person name="Adhikary S.P."/>
            <person name="Tripathy S."/>
        </authorList>
    </citation>
    <scope>NUCLEOTIDE SEQUENCE</scope>
    <source>
        <strain evidence="5">VB521301</strain>
    </source>
</reference>
<dbReference type="OrthoDB" id="463714at2"/>
<feature type="domain" description="LamG-like jellyroll fold" evidence="3">
    <location>
        <begin position="1126"/>
        <end position="1255"/>
    </location>
</feature>
<dbReference type="InterPro" id="IPR011043">
    <property type="entry name" value="Gal_Oxase/kelch_b-propeller"/>
</dbReference>
<dbReference type="InterPro" id="IPR013320">
    <property type="entry name" value="ConA-like_dom_sf"/>
</dbReference>
<dbReference type="EMBL" id="JHEG04000001">
    <property type="protein sequence ID" value="KAF3889435.1"/>
    <property type="molecule type" value="Genomic_DNA"/>
</dbReference>
<accession>A0A0C1QTG2</accession>
<dbReference type="InterPro" id="IPR013517">
    <property type="entry name" value="FG-GAP"/>
</dbReference>
<protein>
    <recommendedName>
        <fullName evidence="3">LamG-like jellyroll fold domain-containing protein</fullName>
    </recommendedName>
</protein>
<dbReference type="Pfam" id="PF13385">
    <property type="entry name" value="Laminin_G_3"/>
    <property type="match status" value="6"/>
</dbReference>
<dbReference type="RefSeq" id="WP_038082241.1">
    <property type="nucleotide sequence ID" value="NZ_JHEG04000001.1"/>
</dbReference>
<evidence type="ECO:0000313" key="6">
    <source>
        <dbReference type="Proteomes" id="UP000029738"/>
    </source>
</evidence>
<dbReference type="Gene3D" id="2.120.10.80">
    <property type="entry name" value="Kelch-type beta propeller"/>
    <property type="match status" value="1"/>
</dbReference>
<dbReference type="InterPro" id="IPR015915">
    <property type="entry name" value="Kelch-typ_b-propeller"/>
</dbReference>
<feature type="domain" description="LamG-like jellyroll fold" evidence="3">
    <location>
        <begin position="33"/>
        <end position="163"/>
    </location>
</feature>
<evidence type="ECO:0000256" key="1">
    <source>
        <dbReference type="ARBA" id="ARBA00022729"/>
    </source>
</evidence>
<proteinExistence type="predicted"/>
<dbReference type="SMART" id="SM00560">
    <property type="entry name" value="LamGL"/>
    <property type="match status" value="3"/>
</dbReference>
<dbReference type="Pfam" id="PF14312">
    <property type="entry name" value="FG-GAP_2"/>
    <property type="match status" value="4"/>
</dbReference>
<evidence type="ECO:0000256" key="2">
    <source>
        <dbReference type="ARBA" id="ARBA00023157"/>
    </source>
</evidence>
<dbReference type="InterPro" id="IPR006558">
    <property type="entry name" value="LamG-like"/>
</dbReference>
<dbReference type="EMBL" id="JHEG02000059">
    <property type="protein sequence ID" value="KIE07143.1"/>
    <property type="molecule type" value="Genomic_DNA"/>
</dbReference>
<gene>
    <name evidence="5" type="ORF">DA73_0238905</name>
    <name evidence="4" type="ORF">DA73_0400031100</name>
</gene>